<accession>A0A9D2GVC7</accession>
<protein>
    <recommendedName>
        <fullName evidence="3 8">6-carboxy-5,6,7,8-tetrahydropterin synthase</fullName>
        <ecNumber evidence="8">4.-.-.-</ecNumber>
    </recommendedName>
</protein>
<dbReference type="Pfam" id="PF01242">
    <property type="entry name" value="PTPS"/>
    <property type="match status" value="1"/>
</dbReference>
<feature type="binding site" evidence="10">
    <location>
        <position position="29"/>
    </location>
    <ligand>
        <name>Zn(2+)</name>
        <dbReference type="ChEBI" id="CHEBI:29105"/>
    </ligand>
</feature>
<dbReference type="PANTHER" id="PTHR12589:SF7">
    <property type="entry name" value="6-PYRUVOYL TETRAHYDROBIOPTERIN SYNTHASE"/>
    <property type="match status" value="1"/>
</dbReference>
<evidence type="ECO:0000313" key="11">
    <source>
        <dbReference type="EMBL" id="HIZ89859.1"/>
    </source>
</evidence>
<keyword evidence="4 8" id="KW-0479">Metal-binding</keyword>
<comment type="similarity">
    <text evidence="2 8">Belongs to the PTPS family. QueD subfamily.</text>
</comment>
<reference evidence="11" key="2">
    <citation type="submission" date="2021-04" db="EMBL/GenBank/DDBJ databases">
        <authorList>
            <person name="Gilroy R."/>
        </authorList>
    </citation>
    <scope>NUCLEOTIDE SEQUENCE</scope>
    <source>
        <strain evidence="11">ChiW4-1371</strain>
    </source>
</reference>
<evidence type="ECO:0000256" key="2">
    <source>
        <dbReference type="ARBA" id="ARBA00008900"/>
    </source>
</evidence>
<dbReference type="EMBL" id="DXAQ01000122">
    <property type="protein sequence ID" value="HIZ89859.1"/>
    <property type="molecule type" value="Genomic_DNA"/>
</dbReference>
<dbReference type="PIRSF" id="PIRSF006113">
    <property type="entry name" value="PTP_synth"/>
    <property type="match status" value="1"/>
</dbReference>
<evidence type="ECO:0000256" key="6">
    <source>
        <dbReference type="ARBA" id="ARBA00023239"/>
    </source>
</evidence>
<evidence type="ECO:0000256" key="5">
    <source>
        <dbReference type="ARBA" id="ARBA00022833"/>
    </source>
</evidence>
<dbReference type="EC" id="4.-.-.-" evidence="8"/>
<dbReference type="InterPro" id="IPR007115">
    <property type="entry name" value="6-PTP_synth/QueD"/>
</dbReference>
<evidence type="ECO:0000256" key="8">
    <source>
        <dbReference type="PIRNR" id="PIRNR006113"/>
    </source>
</evidence>
<sequence>MYRVRIKSHFSSAHNLREYQGACERLHGHNWKVEAYLKSETLDKLGMVEDFKEFKKHLNVIMDELDHVYINELEYFKTVNPTSENMAKYIFDKLAVTYGEKVDKVIVWETDTSAAEYSKD</sequence>
<evidence type="ECO:0000256" key="1">
    <source>
        <dbReference type="ARBA" id="ARBA00005061"/>
    </source>
</evidence>
<dbReference type="InterPro" id="IPR038418">
    <property type="entry name" value="6-PTP_synth/QueD_sf"/>
</dbReference>
<keyword evidence="5 8" id="KW-0862">Zinc</keyword>
<keyword evidence="6 8" id="KW-0456">Lyase</keyword>
<dbReference type="PANTHER" id="PTHR12589">
    <property type="entry name" value="PYRUVOYL TETRAHYDROBIOPTERIN SYNTHASE"/>
    <property type="match status" value="1"/>
</dbReference>
<dbReference type="Proteomes" id="UP000824176">
    <property type="component" value="Unassembled WGS sequence"/>
</dbReference>
<evidence type="ECO:0000256" key="3">
    <source>
        <dbReference type="ARBA" id="ARBA00018141"/>
    </source>
</evidence>
<dbReference type="Gene3D" id="3.30.479.10">
    <property type="entry name" value="6-pyruvoyl tetrahydropterin synthase/QueD"/>
    <property type="match status" value="1"/>
</dbReference>
<comment type="cofactor">
    <cofactor evidence="8 10">
        <name>Zn(2+)</name>
        <dbReference type="ChEBI" id="CHEBI:29105"/>
    </cofactor>
    <text evidence="8 10">Binds 1 zinc ion per subunit.</text>
</comment>
<feature type="binding site" evidence="10">
    <location>
        <position position="14"/>
    </location>
    <ligand>
        <name>Zn(2+)</name>
        <dbReference type="ChEBI" id="CHEBI:29105"/>
    </ligand>
</feature>
<feature type="binding site" evidence="10">
    <location>
        <position position="27"/>
    </location>
    <ligand>
        <name>Zn(2+)</name>
        <dbReference type="ChEBI" id="CHEBI:29105"/>
    </ligand>
</feature>
<evidence type="ECO:0000256" key="10">
    <source>
        <dbReference type="PIRSR" id="PIRSR006113-2"/>
    </source>
</evidence>
<evidence type="ECO:0000313" key="12">
    <source>
        <dbReference type="Proteomes" id="UP000824176"/>
    </source>
</evidence>
<comment type="pathway">
    <text evidence="1 8">Purine metabolism; 7-cyano-7-deazaguanine biosynthesis.</text>
</comment>
<feature type="active site" description="Proton acceptor" evidence="9">
    <location>
        <position position="23"/>
    </location>
</feature>
<dbReference type="NCBIfam" id="TIGR03367">
    <property type="entry name" value="queuosine_QueD"/>
    <property type="match status" value="1"/>
</dbReference>
<dbReference type="GO" id="GO:0046872">
    <property type="term" value="F:metal ion binding"/>
    <property type="evidence" value="ECO:0007669"/>
    <property type="project" value="UniProtKB-KW"/>
</dbReference>
<dbReference type="SUPFAM" id="SSF55620">
    <property type="entry name" value="Tetrahydrobiopterin biosynthesis enzymes-like"/>
    <property type="match status" value="1"/>
</dbReference>
<comment type="catalytic activity">
    <reaction evidence="7 8">
        <text>7,8-dihydroneopterin 3'-triphosphate + H2O = 6-carboxy-5,6,7,8-tetrahydropterin + triphosphate + acetaldehyde + 2 H(+)</text>
        <dbReference type="Rhea" id="RHEA:27966"/>
        <dbReference type="ChEBI" id="CHEBI:15343"/>
        <dbReference type="ChEBI" id="CHEBI:15377"/>
        <dbReference type="ChEBI" id="CHEBI:15378"/>
        <dbReference type="ChEBI" id="CHEBI:18036"/>
        <dbReference type="ChEBI" id="CHEBI:58462"/>
        <dbReference type="ChEBI" id="CHEBI:61032"/>
        <dbReference type="EC" id="4.1.2.50"/>
    </reaction>
</comment>
<dbReference type="GO" id="GO:0008616">
    <property type="term" value="P:tRNA queuosine(34) biosynthetic process"/>
    <property type="evidence" value="ECO:0007669"/>
    <property type="project" value="UniProtKB-KW"/>
</dbReference>
<comment type="caution">
    <text evidence="11">The sequence shown here is derived from an EMBL/GenBank/DDBJ whole genome shotgun (WGS) entry which is preliminary data.</text>
</comment>
<proteinExistence type="inferred from homology"/>
<feature type="active site" description="Charge relay system" evidence="9">
    <location>
        <position position="109"/>
    </location>
</feature>
<evidence type="ECO:0000256" key="9">
    <source>
        <dbReference type="PIRSR" id="PIRSR006113-1"/>
    </source>
</evidence>
<name>A0A9D2GVC7_9BACT</name>
<feature type="active site" description="Charge relay system" evidence="9">
    <location>
        <position position="67"/>
    </location>
</feature>
<evidence type="ECO:0000256" key="4">
    <source>
        <dbReference type="ARBA" id="ARBA00022723"/>
    </source>
</evidence>
<dbReference type="AlphaFoldDB" id="A0A9D2GVC7"/>
<organism evidence="11 12">
    <name type="scientific">Candidatus Mucispirillum faecigallinarum</name>
    <dbReference type="NCBI Taxonomy" id="2838699"/>
    <lineage>
        <taxon>Bacteria</taxon>
        <taxon>Pseudomonadati</taxon>
        <taxon>Deferribacterota</taxon>
        <taxon>Deferribacteres</taxon>
        <taxon>Deferribacterales</taxon>
        <taxon>Mucispirillaceae</taxon>
        <taxon>Mucispirillum</taxon>
    </lineage>
</organism>
<gene>
    <name evidence="11" type="primary">queD</name>
    <name evidence="11" type="ORF">H9804_07925</name>
</gene>
<dbReference type="GO" id="GO:0070497">
    <property type="term" value="F:6-carboxytetrahydropterin synthase activity"/>
    <property type="evidence" value="ECO:0007669"/>
    <property type="project" value="UniProtKB-EC"/>
</dbReference>
<reference evidence="11" key="1">
    <citation type="journal article" date="2021" name="PeerJ">
        <title>Extensive microbial diversity within the chicken gut microbiome revealed by metagenomics and culture.</title>
        <authorList>
            <person name="Gilroy R."/>
            <person name="Ravi A."/>
            <person name="Getino M."/>
            <person name="Pursley I."/>
            <person name="Horton D.L."/>
            <person name="Alikhan N.F."/>
            <person name="Baker D."/>
            <person name="Gharbi K."/>
            <person name="Hall N."/>
            <person name="Watson M."/>
            <person name="Adriaenssens E.M."/>
            <person name="Foster-Nyarko E."/>
            <person name="Jarju S."/>
            <person name="Secka A."/>
            <person name="Antonio M."/>
            <person name="Oren A."/>
            <person name="Chaudhuri R.R."/>
            <person name="La Ragione R."/>
            <person name="Hildebrand F."/>
            <person name="Pallen M.J."/>
        </authorList>
    </citation>
    <scope>NUCLEOTIDE SEQUENCE</scope>
    <source>
        <strain evidence="11">ChiW4-1371</strain>
    </source>
</reference>
<evidence type="ECO:0000256" key="7">
    <source>
        <dbReference type="ARBA" id="ARBA00048807"/>
    </source>
</evidence>
<keyword evidence="8" id="KW-0671">Queuosine biosynthesis</keyword>